<protein>
    <submittedName>
        <fullName evidence="2">Uncharacterized protein</fullName>
    </submittedName>
</protein>
<comment type="caution">
    <text evidence="2">The sequence shown here is derived from an EMBL/GenBank/DDBJ whole genome shotgun (WGS) entry which is preliminary data.</text>
</comment>
<name>A0A3N0Z4M8_ANAGA</name>
<gene>
    <name evidence="2" type="ORF">DPX16_0596</name>
</gene>
<organism evidence="2 3">
    <name type="scientific">Anabarilius grahami</name>
    <name type="common">Kanglang fish</name>
    <name type="synonym">Barilius grahami</name>
    <dbReference type="NCBI Taxonomy" id="495550"/>
    <lineage>
        <taxon>Eukaryota</taxon>
        <taxon>Metazoa</taxon>
        <taxon>Chordata</taxon>
        <taxon>Craniata</taxon>
        <taxon>Vertebrata</taxon>
        <taxon>Euteleostomi</taxon>
        <taxon>Actinopterygii</taxon>
        <taxon>Neopterygii</taxon>
        <taxon>Teleostei</taxon>
        <taxon>Ostariophysi</taxon>
        <taxon>Cypriniformes</taxon>
        <taxon>Xenocyprididae</taxon>
        <taxon>Xenocypridinae</taxon>
        <taxon>Xenocypridinae incertae sedis</taxon>
        <taxon>Anabarilius</taxon>
    </lineage>
</organism>
<dbReference type="AlphaFoldDB" id="A0A3N0Z4M8"/>
<dbReference type="EMBL" id="RJVU01010296">
    <property type="protein sequence ID" value="ROL53439.1"/>
    <property type="molecule type" value="Genomic_DNA"/>
</dbReference>
<dbReference type="Proteomes" id="UP000281406">
    <property type="component" value="Unassembled WGS sequence"/>
</dbReference>
<accession>A0A3N0Z4M8</accession>
<proteinExistence type="predicted"/>
<keyword evidence="3" id="KW-1185">Reference proteome</keyword>
<evidence type="ECO:0000313" key="2">
    <source>
        <dbReference type="EMBL" id="ROL53439.1"/>
    </source>
</evidence>
<feature type="compositionally biased region" description="Polar residues" evidence="1">
    <location>
        <begin position="17"/>
        <end position="26"/>
    </location>
</feature>
<reference evidence="2 3" key="1">
    <citation type="submission" date="2018-10" db="EMBL/GenBank/DDBJ databases">
        <title>Genome assembly for a Yunnan-Guizhou Plateau 3E fish, Anabarilius grahami (Regan), and its evolutionary and genetic applications.</title>
        <authorList>
            <person name="Jiang W."/>
        </authorList>
    </citation>
    <scope>NUCLEOTIDE SEQUENCE [LARGE SCALE GENOMIC DNA]</scope>
    <source>
        <strain evidence="2">AG-KIZ</strain>
        <tissue evidence="2">Muscle</tissue>
    </source>
</reference>
<sequence length="258" mass="27459">MTRPQRSPEVSAEIESTRSSIVKASSTRQPVAHLQPCDIPGDALPRRRSCGSASSLGRPLSILVRWPVSSTLAPPGALVQVTPPGSLIPPMVYHRPAYGMDIQAVHCGFLPPFWVASVLGLTSIAPVLRFSGSSRDARRREFAWVSFTSDVSRLLRSSVCAHGSFVLVPSAVVSQYTTLAPPSLNSAVGCRHWVCASAPSQPLPPGDRHHRVTPLSSPVIIPVFIPSPSPCPLLPSLCCSVMVQGLAEGVCNVTVIFC</sequence>
<feature type="region of interest" description="Disordered" evidence="1">
    <location>
        <begin position="1"/>
        <end position="26"/>
    </location>
</feature>
<evidence type="ECO:0000313" key="3">
    <source>
        <dbReference type="Proteomes" id="UP000281406"/>
    </source>
</evidence>
<evidence type="ECO:0000256" key="1">
    <source>
        <dbReference type="SAM" id="MobiDB-lite"/>
    </source>
</evidence>